<name>A0ACC1L3J6_9FUNG</name>
<comment type="caution">
    <text evidence="1">The sequence shown here is derived from an EMBL/GenBank/DDBJ whole genome shotgun (WGS) entry which is preliminary data.</text>
</comment>
<reference evidence="1" key="1">
    <citation type="submission" date="2022-07" db="EMBL/GenBank/DDBJ databases">
        <title>Phylogenomic reconstructions and comparative analyses of Kickxellomycotina fungi.</title>
        <authorList>
            <person name="Reynolds N.K."/>
            <person name="Stajich J.E."/>
            <person name="Barry K."/>
            <person name="Grigoriev I.V."/>
            <person name="Crous P."/>
            <person name="Smith M.E."/>
        </authorList>
    </citation>
    <scope>NUCLEOTIDE SEQUENCE</scope>
    <source>
        <strain evidence="1">BCRC 34780</strain>
    </source>
</reference>
<keyword evidence="2" id="KW-1185">Reference proteome</keyword>
<gene>
    <name evidence="1" type="ORF">H4R21_003223</name>
</gene>
<dbReference type="Proteomes" id="UP001140087">
    <property type="component" value="Unassembled WGS sequence"/>
</dbReference>
<accession>A0ACC1L3J6</accession>
<evidence type="ECO:0000313" key="1">
    <source>
        <dbReference type="EMBL" id="KAJ2800326.1"/>
    </source>
</evidence>
<sequence length="434" mass="47638">MSAQQAVGAWAQAQAEYGQRRILANVAPFADDRAALAGAVCASPSRAHPDYYYVWTRDAALVMGEVLEWLDAAPNSTRRHALEQVLDDYVAFTRHVQGLRGLAYGLGEAKFHVDGSPFRASWCNPQHDGPAIRALTLARYARHLARRARDTTATVAAITRDLDHEARGRRFYTLLAQHRAQRYADAAAAIAAEMLPRFWDAGRGYIVATLDHAGGIGTKRSNLDVQVLLAVLHHGADHQLDAPEVADTVLALLRAFEPVYAINQVVRTDVLGQSVPIGVAVGRYPEDVYNGDGSSVGNPWSLATSAIAEYHYRHALQYLAAGRVHVHAGLAQLVLWTQSFHASDADAKLLAAVRPGAMLRAGEREFRGLIHYLLASGDLYMARVSRHTANDHTMYEQWSRYTGYGRGAIHLTWSYAAHSSAHRRRTALVQALGL</sequence>
<organism evidence="1 2">
    <name type="scientific">Coemansia helicoidea</name>
    <dbReference type="NCBI Taxonomy" id="1286919"/>
    <lineage>
        <taxon>Eukaryota</taxon>
        <taxon>Fungi</taxon>
        <taxon>Fungi incertae sedis</taxon>
        <taxon>Zoopagomycota</taxon>
        <taxon>Kickxellomycotina</taxon>
        <taxon>Kickxellomycetes</taxon>
        <taxon>Kickxellales</taxon>
        <taxon>Kickxellaceae</taxon>
        <taxon>Coemansia</taxon>
    </lineage>
</organism>
<protein>
    <submittedName>
        <fullName evidence="1">Uncharacterized protein</fullName>
    </submittedName>
</protein>
<proteinExistence type="predicted"/>
<dbReference type="EMBL" id="JANBUN010000971">
    <property type="protein sequence ID" value="KAJ2800326.1"/>
    <property type="molecule type" value="Genomic_DNA"/>
</dbReference>
<evidence type="ECO:0000313" key="2">
    <source>
        <dbReference type="Proteomes" id="UP001140087"/>
    </source>
</evidence>